<dbReference type="GO" id="GO:0016787">
    <property type="term" value="F:hydrolase activity"/>
    <property type="evidence" value="ECO:0007669"/>
    <property type="project" value="UniProtKB-KW"/>
</dbReference>
<dbReference type="SFLD" id="SFLDG01135">
    <property type="entry name" value="C1.5.6:_HAD__Beta-PGM__Phospha"/>
    <property type="match status" value="1"/>
</dbReference>
<dbReference type="InterPro" id="IPR036412">
    <property type="entry name" value="HAD-like_sf"/>
</dbReference>
<dbReference type="SUPFAM" id="SSF55811">
    <property type="entry name" value="Nudix"/>
    <property type="match status" value="1"/>
</dbReference>
<dbReference type="CDD" id="cd04672">
    <property type="entry name" value="NUDIX_CDP-Chase_like"/>
    <property type="match status" value="1"/>
</dbReference>
<accession>A0ABX0J6K8</accession>
<organism evidence="2 3">
    <name type="scientific">Paenibacillus agricola</name>
    <dbReference type="NCBI Taxonomy" id="2716264"/>
    <lineage>
        <taxon>Bacteria</taxon>
        <taxon>Bacillati</taxon>
        <taxon>Bacillota</taxon>
        <taxon>Bacilli</taxon>
        <taxon>Bacillales</taxon>
        <taxon>Paenibacillaceae</taxon>
        <taxon>Paenibacillus</taxon>
    </lineage>
</organism>
<dbReference type="EMBL" id="JAAOIW010000007">
    <property type="protein sequence ID" value="NHN32062.1"/>
    <property type="molecule type" value="Genomic_DNA"/>
</dbReference>
<dbReference type="PRINTS" id="PR00413">
    <property type="entry name" value="HADHALOGNASE"/>
</dbReference>
<gene>
    <name evidence="2" type="ORF">G9U52_19680</name>
</gene>
<dbReference type="Proteomes" id="UP001165962">
    <property type="component" value="Unassembled WGS sequence"/>
</dbReference>
<evidence type="ECO:0000313" key="2">
    <source>
        <dbReference type="EMBL" id="NHN32062.1"/>
    </source>
</evidence>
<dbReference type="InterPro" id="IPR023198">
    <property type="entry name" value="PGP-like_dom2"/>
</dbReference>
<dbReference type="InterPro" id="IPR023214">
    <property type="entry name" value="HAD_sf"/>
</dbReference>
<name>A0ABX0J6K8_9BACL</name>
<feature type="domain" description="Nudix hydrolase" evidence="1">
    <location>
        <begin position="285"/>
        <end position="411"/>
    </location>
</feature>
<dbReference type="Gene3D" id="3.90.79.10">
    <property type="entry name" value="Nucleoside Triphosphate Pyrophosphohydrolase"/>
    <property type="match status" value="1"/>
</dbReference>
<comment type="caution">
    <text evidence="2">The sequence shown here is derived from an EMBL/GenBank/DDBJ whole genome shotgun (WGS) entry which is preliminary data.</text>
</comment>
<reference evidence="2" key="1">
    <citation type="submission" date="2020-03" db="EMBL/GenBank/DDBJ databases">
        <title>Draft sequencing of Paenibacilllus sp. S3N08.</title>
        <authorList>
            <person name="Kim D.-U."/>
        </authorList>
    </citation>
    <scope>NUCLEOTIDE SEQUENCE</scope>
    <source>
        <strain evidence="2">S3N08</strain>
    </source>
</reference>
<dbReference type="InterPro" id="IPR000086">
    <property type="entry name" value="NUDIX_hydrolase_dom"/>
</dbReference>
<dbReference type="PANTHER" id="PTHR43434">
    <property type="entry name" value="PHOSPHOGLYCOLATE PHOSPHATASE"/>
    <property type="match status" value="1"/>
</dbReference>
<dbReference type="Pfam" id="PF13419">
    <property type="entry name" value="HAD_2"/>
    <property type="match status" value="1"/>
</dbReference>
<dbReference type="SUPFAM" id="SSF56784">
    <property type="entry name" value="HAD-like"/>
    <property type="match status" value="1"/>
</dbReference>
<dbReference type="Pfam" id="PF12535">
    <property type="entry name" value="Nudix_N"/>
    <property type="match status" value="1"/>
</dbReference>
<dbReference type="InterPro" id="IPR006439">
    <property type="entry name" value="HAD-SF_hydro_IA"/>
</dbReference>
<dbReference type="Gene3D" id="3.40.50.1000">
    <property type="entry name" value="HAD superfamily/HAD-like"/>
    <property type="match status" value="1"/>
</dbReference>
<evidence type="ECO:0000259" key="1">
    <source>
        <dbReference type="PROSITE" id="PS51462"/>
    </source>
</evidence>
<proteinExistence type="predicted"/>
<keyword evidence="2" id="KW-0378">Hydrolase</keyword>
<dbReference type="InterPro" id="IPR050155">
    <property type="entry name" value="HAD-like_hydrolase_sf"/>
</dbReference>
<sequence length="424" mass="47407">MKAVLFDFDGTLADTLELSFYAFKRIFKKYDNREVSTEQLIAMFGPTEDGIIAENLANKQSIPQAIADYYEIYQTDHTTQVHGSDDIYKLLHYLQSNRIPMGVITGKSRKAFDISAKSLKMAHFFDIVITGDDVQKAKPDPEGIGIALAFLGVSKDEAVFVGDSHADIKAGKAAGLRTYGVQWLSTYQSIHFEVEPDLIFTKVGQFLELLGNPRLNEANGSIKWLDWAKQIQSIAQIGLTYAKDVFDLERYEALRQISVDILDNYTLAGTDQIQLSFANETGYATPKVDVRGVVFEGDTILLVREKSDGAWALPGGWADIGYSASEVAVKEIQEEAGFDVVPVRLLAVLDKKFHNHPPEPYHVYKMFIHCRIVGGQAVGGVETSEVRFFAEHQLPELSTERNTESQIKTMFAFLRDPNKTVIMD</sequence>
<protein>
    <submittedName>
        <fullName evidence="2">HAD-IA family hydrolase</fullName>
    </submittedName>
</protein>
<evidence type="ECO:0000313" key="3">
    <source>
        <dbReference type="Proteomes" id="UP001165962"/>
    </source>
</evidence>
<dbReference type="NCBIfam" id="TIGR01509">
    <property type="entry name" value="HAD-SF-IA-v3"/>
    <property type="match status" value="1"/>
</dbReference>
<dbReference type="InterPro" id="IPR059176">
    <property type="entry name" value="UDP-X_N"/>
</dbReference>
<dbReference type="InterPro" id="IPR015797">
    <property type="entry name" value="NUDIX_hydrolase-like_dom_sf"/>
</dbReference>
<dbReference type="NCBIfam" id="TIGR01549">
    <property type="entry name" value="HAD-SF-IA-v1"/>
    <property type="match status" value="1"/>
</dbReference>
<dbReference type="SFLD" id="SFLDS00003">
    <property type="entry name" value="Haloacid_Dehalogenase"/>
    <property type="match status" value="1"/>
</dbReference>
<dbReference type="Pfam" id="PF00293">
    <property type="entry name" value="NUDIX"/>
    <property type="match status" value="1"/>
</dbReference>
<dbReference type="PANTHER" id="PTHR43434:SF26">
    <property type="entry name" value="PYROPHOSPHATASE PPAX"/>
    <property type="match status" value="1"/>
</dbReference>
<dbReference type="Gene3D" id="6.10.250.1120">
    <property type="match status" value="1"/>
</dbReference>
<dbReference type="SFLD" id="SFLDG01129">
    <property type="entry name" value="C1.5:_HAD__Beta-PGM__Phosphata"/>
    <property type="match status" value="1"/>
</dbReference>
<dbReference type="PROSITE" id="PS51462">
    <property type="entry name" value="NUDIX"/>
    <property type="match status" value="1"/>
</dbReference>
<dbReference type="Gene3D" id="1.10.150.240">
    <property type="entry name" value="Putative phosphatase, domain 2"/>
    <property type="match status" value="1"/>
</dbReference>
<dbReference type="InterPro" id="IPR041492">
    <property type="entry name" value="HAD_2"/>
</dbReference>
<keyword evidence="3" id="KW-1185">Reference proteome</keyword>